<accession>A0ABU5G5T1</accession>
<organism evidence="1 2">
    <name type="scientific">Actinotignum urinale</name>
    <dbReference type="NCBI Taxonomy" id="190146"/>
    <lineage>
        <taxon>Bacteria</taxon>
        <taxon>Bacillati</taxon>
        <taxon>Actinomycetota</taxon>
        <taxon>Actinomycetes</taxon>
        <taxon>Actinomycetales</taxon>
        <taxon>Actinomycetaceae</taxon>
        <taxon>Actinotignum</taxon>
    </lineage>
</organism>
<dbReference type="RefSeq" id="WP_022866625.1">
    <property type="nucleotide sequence ID" value="NZ_JAWNFT010000001.1"/>
</dbReference>
<reference evidence="1 2" key="1">
    <citation type="submission" date="2023-10" db="EMBL/GenBank/DDBJ databases">
        <title>Whole Genome based description of the genera Actinobaculum and Actinotignum reveals a complex phylogenetic relationship within the species included in the genus Actinotignum.</title>
        <authorList>
            <person name="Jensen C.S."/>
            <person name="Dargis R."/>
            <person name="Kemp M."/>
            <person name="Christensen J.J."/>
        </authorList>
    </citation>
    <scope>NUCLEOTIDE SEQUENCE [LARGE SCALE GENOMIC DNA]</scope>
    <source>
        <strain evidence="1 2">SLA_B974</strain>
    </source>
</reference>
<comment type="caution">
    <text evidence="1">The sequence shown here is derived from an EMBL/GenBank/DDBJ whole genome shotgun (WGS) entry which is preliminary data.</text>
</comment>
<name>A0ABU5G5T1_9ACTO</name>
<dbReference type="EMBL" id="JAWNGA010000002">
    <property type="protein sequence ID" value="MDY5132493.1"/>
    <property type="molecule type" value="Genomic_DNA"/>
</dbReference>
<evidence type="ECO:0000313" key="1">
    <source>
        <dbReference type="EMBL" id="MDY5132493.1"/>
    </source>
</evidence>
<sequence>MTPVRIVGTTGSGKTYTANVYSDLEGKGVEVPETGTYEFTMYASPIGENGQMYKVSGAKVKGTVSKKRLP</sequence>
<protein>
    <submittedName>
        <fullName evidence="1">Uncharacterized protein</fullName>
    </submittedName>
</protein>
<dbReference type="Proteomes" id="UP001275049">
    <property type="component" value="Unassembled WGS sequence"/>
</dbReference>
<keyword evidence="2" id="KW-1185">Reference proteome</keyword>
<proteinExistence type="predicted"/>
<evidence type="ECO:0000313" key="2">
    <source>
        <dbReference type="Proteomes" id="UP001275049"/>
    </source>
</evidence>
<gene>
    <name evidence="1" type="ORF">R6G86_01865</name>
</gene>